<dbReference type="EMBL" id="JAMSHT010000001">
    <property type="protein sequence ID" value="MCM8557273.1"/>
    <property type="molecule type" value="Genomic_DNA"/>
</dbReference>
<gene>
    <name evidence="2" type="ORF">NDO55_05495</name>
</gene>
<reference evidence="2" key="1">
    <citation type="submission" date="2022-06" db="EMBL/GenBank/DDBJ databases">
        <title>Sphingomicrobium sedimins sp. nov., a marine bacterium isolated from tidal flat.</title>
        <authorList>
            <person name="Kim C.-H."/>
            <person name="Yoo Y."/>
            <person name="Kim J.-J."/>
        </authorList>
    </citation>
    <scope>NUCLEOTIDE SEQUENCE</scope>
    <source>
        <strain evidence="2">GRR-S6-50</strain>
    </source>
</reference>
<proteinExistence type="predicted"/>
<protein>
    <submittedName>
        <fullName evidence="2">Uncharacterized protein</fullName>
    </submittedName>
</protein>
<keyword evidence="3" id="KW-1185">Reference proteome</keyword>
<sequence length="53" mass="5844">MMSDKENVSNERAPALSEEDRIDAMDADNFDPVKYQAQGQGGPVKGLSEDEEE</sequence>
<evidence type="ECO:0000313" key="2">
    <source>
        <dbReference type="EMBL" id="MCM8557273.1"/>
    </source>
</evidence>
<evidence type="ECO:0000256" key="1">
    <source>
        <dbReference type="SAM" id="MobiDB-lite"/>
    </source>
</evidence>
<dbReference type="Proteomes" id="UP001155128">
    <property type="component" value="Unassembled WGS sequence"/>
</dbReference>
<dbReference type="RefSeq" id="WP_252113205.1">
    <property type="nucleotide sequence ID" value="NZ_JAMSHT010000001.1"/>
</dbReference>
<dbReference type="AlphaFoldDB" id="A0A9X2J1H5"/>
<name>A0A9X2J1H5_9SPHN</name>
<feature type="region of interest" description="Disordered" evidence="1">
    <location>
        <begin position="1"/>
        <end position="53"/>
    </location>
</feature>
<comment type="caution">
    <text evidence="2">The sequence shown here is derived from an EMBL/GenBank/DDBJ whole genome shotgun (WGS) entry which is preliminary data.</text>
</comment>
<organism evidence="2 3">
    <name type="scientific">Sphingomicrobium sediminis</name>
    <dbReference type="NCBI Taxonomy" id="2950949"/>
    <lineage>
        <taxon>Bacteria</taxon>
        <taxon>Pseudomonadati</taxon>
        <taxon>Pseudomonadota</taxon>
        <taxon>Alphaproteobacteria</taxon>
        <taxon>Sphingomonadales</taxon>
        <taxon>Sphingomonadaceae</taxon>
        <taxon>Sphingomicrobium</taxon>
    </lineage>
</organism>
<evidence type="ECO:0000313" key="3">
    <source>
        <dbReference type="Proteomes" id="UP001155128"/>
    </source>
</evidence>
<accession>A0A9X2J1H5</accession>